<evidence type="ECO:0000256" key="3">
    <source>
        <dbReference type="ARBA" id="ARBA00022475"/>
    </source>
</evidence>
<evidence type="ECO:0000313" key="7">
    <source>
        <dbReference type="EMBL" id="MFC4755786.1"/>
    </source>
</evidence>
<dbReference type="RefSeq" id="WP_344995199.1">
    <property type="nucleotide sequence ID" value="NZ_BAABCD010000050.1"/>
</dbReference>
<name>A0ABV9PS75_9ACTN</name>
<gene>
    <name evidence="7" type="ORF">ACFO7U_13510</name>
</gene>
<evidence type="ECO:0000313" key="8">
    <source>
        <dbReference type="Proteomes" id="UP001595836"/>
    </source>
</evidence>
<keyword evidence="8" id="KW-1185">Reference proteome</keyword>
<dbReference type="PANTHER" id="PTHR34584:SF1">
    <property type="entry name" value="NA(+)_H(+) ANTIPORTER SUBUNIT E1"/>
    <property type="match status" value="1"/>
</dbReference>
<reference evidence="8" key="1">
    <citation type="journal article" date="2019" name="Int. J. Syst. Evol. Microbiol.">
        <title>The Global Catalogue of Microorganisms (GCM) 10K type strain sequencing project: providing services to taxonomists for standard genome sequencing and annotation.</title>
        <authorList>
            <consortium name="The Broad Institute Genomics Platform"/>
            <consortium name="The Broad Institute Genome Sequencing Center for Infectious Disease"/>
            <person name="Wu L."/>
            <person name="Ma J."/>
        </authorList>
    </citation>
    <scope>NUCLEOTIDE SEQUENCE [LARGE SCALE GENOMIC DNA]</scope>
    <source>
        <strain evidence="8">JCM 11882</strain>
    </source>
</reference>
<keyword evidence="5" id="KW-1133">Transmembrane helix</keyword>
<comment type="caution">
    <text evidence="7">The sequence shown here is derived from an EMBL/GenBank/DDBJ whole genome shotgun (WGS) entry which is preliminary data.</text>
</comment>
<organism evidence="7 8">
    <name type="scientific">Dietzia aurantiaca</name>
    <dbReference type="NCBI Taxonomy" id="983873"/>
    <lineage>
        <taxon>Bacteria</taxon>
        <taxon>Bacillati</taxon>
        <taxon>Actinomycetota</taxon>
        <taxon>Actinomycetes</taxon>
        <taxon>Mycobacteriales</taxon>
        <taxon>Dietziaceae</taxon>
        <taxon>Dietzia</taxon>
    </lineage>
</organism>
<dbReference type="Proteomes" id="UP001595836">
    <property type="component" value="Unassembled WGS sequence"/>
</dbReference>
<comment type="similarity">
    <text evidence="2">Belongs to the CPA3 antiporters (TC 2.A.63) subunit E family.</text>
</comment>
<evidence type="ECO:0000256" key="1">
    <source>
        <dbReference type="ARBA" id="ARBA00004651"/>
    </source>
</evidence>
<dbReference type="EMBL" id="JBHSHP010000053">
    <property type="protein sequence ID" value="MFC4755786.1"/>
    <property type="molecule type" value="Genomic_DNA"/>
</dbReference>
<dbReference type="InterPro" id="IPR002758">
    <property type="entry name" value="Cation_antiport_E"/>
</dbReference>
<comment type="subcellular location">
    <subcellularLocation>
        <location evidence="1">Cell membrane</location>
        <topology evidence="1">Multi-pass membrane protein</topology>
    </subcellularLocation>
</comment>
<proteinExistence type="inferred from homology"/>
<accession>A0ABV9PS75</accession>
<sequence length="110" mass="12031">MIGRILRAPLVLGWLLWNVVASSWALAVTAMTPGPVGNPVLVRYPMRCRTDIEVTALSWAITVTPGTLVTVIGETDLWVHVVLGGPREEMVEMLAETEDHILSVLRGEKS</sequence>
<keyword evidence="3" id="KW-1003">Cell membrane</keyword>
<keyword evidence="6" id="KW-0472">Membrane</keyword>
<protein>
    <submittedName>
        <fullName evidence="7">Na+/H+ antiporter subunit E</fullName>
    </submittedName>
</protein>
<evidence type="ECO:0000256" key="2">
    <source>
        <dbReference type="ARBA" id="ARBA00006228"/>
    </source>
</evidence>
<dbReference type="Pfam" id="PF01899">
    <property type="entry name" value="MNHE"/>
    <property type="match status" value="1"/>
</dbReference>
<evidence type="ECO:0000256" key="4">
    <source>
        <dbReference type="ARBA" id="ARBA00022692"/>
    </source>
</evidence>
<evidence type="ECO:0000256" key="6">
    <source>
        <dbReference type="ARBA" id="ARBA00023136"/>
    </source>
</evidence>
<dbReference type="PANTHER" id="PTHR34584">
    <property type="entry name" value="NA(+)/H(+) ANTIPORTER SUBUNIT E1"/>
    <property type="match status" value="1"/>
</dbReference>
<evidence type="ECO:0000256" key="5">
    <source>
        <dbReference type="ARBA" id="ARBA00022989"/>
    </source>
</evidence>
<keyword evidence="4" id="KW-0812">Transmembrane</keyword>